<evidence type="ECO:0000313" key="1">
    <source>
        <dbReference type="EMBL" id="KAK5844419.1"/>
    </source>
</evidence>
<accession>A0ABR0QYN4</accession>
<keyword evidence="2" id="KW-1185">Reference proteome</keyword>
<name>A0ABR0QYN4_GOSAR</name>
<organism evidence="1 2">
    <name type="scientific">Gossypium arboreum</name>
    <name type="common">Tree cotton</name>
    <name type="synonym">Gossypium nanking</name>
    <dbReference type="NCBI Taxonomy" id="29729"/>
    <lineage>
        <taxon>Eukaryota</taxon>
        <taxon>Viridiplantae</taxon>
        <taxon>Streptophyta</taxon>
        <taxon>Embryophyta</taxon>
        <taxon>Tracheophyta</taxon>
        <taxon>Spermatophyta</taxon>
        <taxon>Magnoliopsida</taxon>
        <taxon>eudicotyledons</taxon>
        <taxon>Gunneridae</taxon>
        <taxon>Pentapetalae</taxon>
        <taxon>rosids</taxon>
        <taxon>malvids</taxon>
        <taxon>Malvales</taxon>
        <taxon>Malvaceae</taxon>
        <taxon>Malvoideae</taxon>
        <taxon>Gossypium</taxon>
    </lineage>
</organism>
<comment type="caution">
    <text evidence="1">The sequence shown here is derived from an EMBL/GenBank/DDBJ whole genome shotgun (WGS) entry which is preliminary data.</text>
</comment>
<gene>
    <name evidence="1" type="ORF">PVK06_000557</name>
</gene>
<reference evidence="1 2" key="1">
    <citation type="submission" date="2023-03" db="EMBL/GenBank/DDBJ databases">
        <title>WGS of Gossypium arboreum.</title>
        <authorList>
            <person name="Yu D."/>
        </authorList>
    </citation>
    <scope>NUCLEOTIDE SEQUENCE [LARGE SCALE GENOMIC DNA]</scope>
    <source>
        <tissue evidence="1">Leaf</tissue>
    </source>
</reference>
<dbReference type="EMBL" id="JARKNE010000001">
    <property type="protein sequence ID" value="KAK5844419.1"/>
    <property type="molecule type" value="Genomic_DNA"/>
</dbReference>
<protein>
    <submittedName>
        <fullName evidence="1">Uncharacterized protein</fullName>
    </submittedName>
</protein>
<sequence>MEMLITINQPNQIEELVMMEVGNCIFPIRVKERGLSEEKIDNSVKVWNMSEEDGGESPEVE</sequence>
<evidence type="ECO:0000313" key="2">
    <source>
        <dbReference type="Proteomes" id="UP001358586"/>
    </source>
</evidence>
<dbReference type="Proteomes" id="UP001358586">
    <property type="component" value="Chromosome 1"/>
</dbReference>
<proteinExistence type="predicted"/>